<keyword evidence="10 12" id="KW-0472">Membrane</keyword>
<dbReference type="GO" id="GO:0005524">
    <property type="term" value="F:ATP binding"/>
    <property type="evidence" value="ECO:0007669"/>
    <property type="project" value="UniProtKB-KW"/>
</dbReference>
<keyword evidence="9 12" id="KW-1133">Transmembrane helix</keyword>
<dbReference type="InterPro" id="IPR027417">
    <property type="entry name" value="P-loop_NTPase"/>
</dbReference>
<keyword evidence="7 15" id="KW-0067">ATP-binding</keyword>
<evidence type="ECO:0000256" key="5">
    <source>
        <dbReference type="ARBA" id="ARBA00022737"/>
    </source>
</evidence>
<accession>A0A7H9SL66</accession>
<dbReference type="AlphaFoldDB" id="A0A7H9SL66"/>
<keyword evidence="5" id="KW-0677">Repeat</keyword>
<dbReference type="FunFam" id="3.40.50.300:FF:000916">
    <property type="entry name" value="ABC transporter B family member 9"/>
    <property type="match status" value="1"/>
</dbReference>
<feature type="domain" description="ABC transporter" evidence="13">
    <location>
        <begin position="356"/>
        <end position="592"/>
    </location>
</feature>
<dbReference type="Gene3D" id="3.40.50.300">
    <property type="entry name" value="P-loop containing nucleotide triphosphate hydrolases"/>
    <property type="match status" value="2"/>
</dbReference>
<feature type="transmembrane region" description="Helical" evidence="12">
    <location>
        <begin position="177"/>
        <end position="197"/>
    </location>
</feature>
<evidence type="ECO:0000259" key="13">
    <source>
        <dbReference type="PROSITE" id="PS50893"/>
    </source>
</evidence>
<evidence type="ECO:0000256" key="7">
    <source>
        <dbReference type="ARBA" id="ARBA00022840"/>
    </source>
</evidence>
<dbReference type="GO" id="GO:0005743">
    <property type="term" value="C:mitochondrial inner membrane"/>
    <property type="evidence" value="ECO:0007669"/>
    <property type="project" value="TreeGrafter"/>
</dbReference>
<dbReference type="GO" id="GO:0090374">
    <property type="term" value="P:oligopeptide export from mitochondrion"/>
    <property type="evidence" value="ECO:0007669"/>
    <property type="project" value="TreeGrafter"/>
</dbReference>
<feature type="transmembrane region" description="Helical" evidence="12">
    <location>
        <begin position="20"/>
        <end position="39"/>
    </location>
</feature>
<dbReference type="InterPro" id="IPR017871">
    <property type="entry name" value="ABC_transporter-like_CS"/>
</dbReference>
<name>A0A7H9SL66_BRAPC</name>
<evidence type="ECO:0000259" key="14">
    <source>
        <dbReference type="PROSITE" id="PS50929"/>
    </source>
</evidence>
<evidence type="ECO:0000256" key="12">
    <source>
        <dbReference type="SAM" id="Phobius"/>
    </source>
</evidence>
<dbReference type="PROSITE" id="PS50929">
    <property type="entry name" value="ABC_TM1F"/>
    <property type="match status" value="2"/>
</dbReference>
<feature type="transmembrane region" description="Helical" evidence="12">
    <location>
        <begin position="254"/>
        <end position="282"/>
    </location>
</feature>
<comment type="subcellular location">
    <subcellularLocation>
        <location evidence="1">Membrane</location>
        <topology evidence="1">Multi-pass membrane protein</topology>
    </subcellularLocation>
</comment>
<dbReference type="InterPro" id="IPR003593">
    <property type="entry name" value="AAA+_ATPase"/>
</dbReference>
<dbReference type="SUPFAM" id="SSF90123">
    <property type="entry name" value="ABC transporter transmembrane region"/>
    <property type="match status" value="2"/>
</dbReference>
<dbReference type="GO" id="GO:0015421">
    <property type="term" value="F:ABC-type oligopeptide transporter activity"/>
    <property type="evidence" value="ECO:0007669"/>
    <property type="project" value="TreeGrafter"/>
</dbReference>
<dbReference type="PANTHER" id="PTHR43394:SF27">
    <property type="entry name" value="ATP-DEPENDENT TRANSLOCASE ABCB1-LIKE"/>
    <property type="match status" value="1"/>
</dbReference>
<feature type="transmembrane region" description="Helical" evidence="12">
    <location>
        <begin position="884"/>
        <end position="911"/>
    </location>
</feature>
<evidence type="ECO:0000256" key="10">
    <source>
        <dbReference type="ARBA" id="ARBA00023136"/>
    </source>
</evidence>
<dbReference type="Pfam" id="PF00664">
    <property type="entry name" value="ABC_membrane"/>
    <property type="match status" value="2"/>
</dbReference>
<organism evidence="15">
    <name type="scientific">Brachionus plicatilis</name>
    <name type="common">Marine rotifer</name>
    <name type="synonym">Brachionus muelleri</name>
    <dbReference type="NCBI Taxonomy" id="10195"/>
    <lineage>
        <taxon>Eukaryota</taxon>
        <taxon>Metazoa</taxon>
        <taxon>Spiralia</taxon>
        <taxon>Gnathifera</taxon>
        <taxon>Rotifera</taxon>
        <taxon>Eurotatoria</taxon>
        <taxon>Monogononta</taxon>
        <taxon>Pseudotrocha</taxon>
        <taxon>Ploima</taxon>
        <taxon>Brachionidae</taxon>
        <taxon>Brachionus</taxon>
    </lineage>
</organism>
<feature type="domain" description="ABC transmembrane type-1" evidence="14">
    <location>
        <begin position="111"/>
        <end position="320"/>
    </location>
</feature>
<sequence>MEKEEKPHFRSEKKSLLKLFHFASLVDWFLIALGTVGAIAGAGLYPLLFLVYNEVISVFLEIDQRRNQTKISEGKNDSEIICLEPNKANKSNDLIIQESINYYLIFGSLQELFKSVISQDVSFFDKKSSSDLNLAITNNVESIKLVIGFRFGDFINLMCRGVGCFVFSMFQAWKFTIIYLSVIPFIIILSILMSILAKKLTLKELESYETAGKIANETLSSIRTVFSLRMQKIQLKNYQAALVSEEGITKKKGLLVGLFNGLIVMLSNVLFGIGIFYGVYLIRYECDKFLPGNIIQSFFSLFVTTFAISQALPFLKELSEAKSASKKVFQILNSKSSIYSPDEKIAIKLNDLKGEIEFENVVFSYPQRKELNILNKLNFKIPAGKTVAIVGPSGGGKSTIFALLQRFYSVNSGRIKIDGHDIEKFNQNWLRDRMAIVSQEPSLFSNSIRGNIRLGRLDATDDDIEHAAKDANAHDFIVKNSDKYDTEVGEKGAQLSGGQKQRIAIARALIRNPKILLLDEATSALDNESEKAVQDALDKAECGRTTLIVAHRLETIKNADLIFYISSGRLVEIGNHYELMSKKEKYFNLFESNALEHAPSEASLGKEKIEDKSDQQVEDISSDDQCVETDDTIKRKKKKKIKQFYYEKRLFKLHVPDWFWLVIGIFTQALSSIMQPITSLLFSEIFFLFSIEEPDKQLAESIKYMSIIISLGLVGILTNIGSCFCFSLVGSRLTRRLRVLMFKSMLRQEIAFHDLDENKSSALSSQLSYSASLCKNLASEKLKIYVQGISAVGFSIVYSFFLNWKLTLMMIIFIPISFFSGALSSRSSLKFKNKTNDRFEDGSKLIIETIENIRTIFSLGRQNFFIQQFKNIYAKKKRKIFFELGFQAGFFSLSNSIVFFIRAVAFSFGYVLIKNDEINIEDIFKIFPMITFSSMILARMALKSTKKSIKLIDREPKIDNLSSEGLSPDTFLGNIKFENVTFSYPNRPNRKILNGLNLKIKSGTSNALVGQSGCGKSTIFSLILRFYDVDHGTVFIDNIDIKKLNLEWLRFNISAVTQEPVLFNCSVFENICLGDLSRSKIEINEVVDVSIKSNIHDRIERMPSNYNTIVGEKGNQFSGGEKQRIAIARALIGNSRLLLFDEATSALDNQSEHLVKDAIKKAQIGKTSITIAHKLNTIMNSDKIFLIKNGSVMEEGSHEILMQNKSFYFKLFSSEKEL</sequence>
<evidence type="ECO:0000256" key="9">
    <source>
        <dbReference type="ARBA" id="ARBA00022989"/>
    </source>
</evidence>
<dbReference type="PROSITE" id="PS50893">
    <property type="entry name" value="ABC_TRANSPORTER_2"/>
    <property type="match status" value="2"/>
</dbReference>
<dbReference type="Pfam" id="PF00005">
    <property type="entry name" value="ABC_tran"/>
    <property type="match status" value="2"/>
</dbReference>
<dbReference type="InterPro" id="IPR039421">
    <property type="entry name" value="Type_1_exporter"/>
</dbReference>
<evidence type="ECO:0000256" key="6">
    <source>
        <dbReference type="ARBA" id="ARBA00022741"/>
    </source>
</evidence>
<dbReference type="CDD" id="cd18578">
    <property type="entry name" value="ABC_6TM_Pgp_ABCB1_D2_like"/>
    <property type="match status" value="1"/>
</dbReference>
<protein>
    <submittedName>
        <fullName evidence="15">ATP-binding cassette transporter subfamily B member 1-like protein X4</fullName>
    </submittedName>
</protein>
<keyword evidence="8" id="KW-1278">Translocase</keyword>
<feature type="transmembrane region" description="Helical" evidence="12">
    <location>
        <begin position="807"/>
        <end position="824"/>
    </location>
</feature>
<dbReference type="CDD" id="cd03249">
    <property type="entry name" value="ABC_MTABC3_MDL1_MDL2"/>
    <property type="match status" value="1"/>
</dbReference>
<keyword evidence="4 12" id="KW-0812">Transmembrane</keyword>
<dbReference type="SUPFAM" id="SSF52540">
    <property type="entry name" value="P-loop containing nucleoside triphosphate hydrolases"/>
    <property type="match status" value="2"/>
</dbReference>
<reference evidence="15" key="1">
    <citation type="journal article" date="2020" name="Comp. Biochem. Physiol. Part D Genomics Proteomics">
        <title>The genome of the marine monogonont rotifer Brachionus rotundiformis and insight into species-specific detoxification components in Brachionus spp.</title>
        <authorList>
            <person name="Kang H.M."/>
            <person name="Kim M.S."/>
            <person name="Choi B.S."/>
            <person name="Kim D.H."/>
            <person name="Kim H.J."/>
            <person name="Hwang U.K."/>
            <person name="Hagiwara A."/>
            <person name="Lee J.S."/>
        </authorList>
    </citation>
    <scope>NUCLEOTIDE SEQUENCE</scope>
</reference>
<evidence type="ECO:0000256" key="3">
    <source>
        <dbReference type="ARBA" id="ARBA00022448"/>
    </source>
</evidence>
<feature type="transmembrane region" description="Helical" evidence="12">
    <location>
        <begin position="294"/>
        <end position="315"/>
    </location>
</feature>
<dbReference type="PROSITE" id="PS00211">
    <property type="entry name" value="ABC_TRANSPORTER_1"/>
    <property type="match status" value="2"/>
</dbReference>
<feature type="transmembrane region" description="Helical" evidence="12">
    <location>
        <begin position="702"/>
        <end position="729"/>
    </location>
</feature>
<keyword evidence="11" id="KW-0325">Glycoprotein</keyword>
<feature type="domain" description="ABC transporter" evidence="13">
    <location>
        <begin position="975"/>
        <end position="1214"/>
    </location>
</feature>
<evidence type="ECO:0000313" key="15">
    <source>
        <dbReference type="EMBL" id="QNH67932.1"/>
    </source>
</evidence>
<evidence type="ECO:0000256" key="11">
    <source>
        <dbReference type="ARBA" id="ARBA00023180"/>
    </source>
</evidence>
<dbReference type="InterPro" id="IPR011527">
    <property type="entry name" value="ABC1_TM_dom"/>
</dbReference>
<dbReference type="FunFam" id="3.40.50.300:FF:000479">
    <property type="entry name" value="Multidrug resistance protein 1A"/>
    <property type="match status" value="1"/>
</dbReference>
<feature type="transmembrane region" description="Helical" evidence="12">
    <location>
        <begin position="784"/>
        <end position="801"/>
    </location>
</feature>
<dbReference type="GO" id="GO:0016887">
    <property type="term" value="F:ATP hydrolysis activity"/>
    <property type="evidence" value="ECO:0007669"/>
    <property type="project" value="InterPro"/>
</dbReference>
<evidence type="ECO:0000256" key="1">
    <source>
        <dbReference type="ARBA" id="ARBA00004141"/>
    </source>
</evidence>
<dbReference type="InterPro" id="IPR003439">
    <property type="entry name" value="ABC_transporter-like_ATP-bd"/>
</dbReference>
<evidence type="ECO:0000256" key="8">
    <source>
        <dbReference type="ARBA" id="ARBA00022967"/>
    </source>
</evidence>
<proteinExistence type="evidence at transcript level"/>
<dbReference type="PANTHER" id="PTHR43394">
    <property type="entry name" value="ATP-DEPENDENT PERMEASE MDL1, MITOCHONDRIAL"/>
    <property type="match status" value="1"/>
</dbReference>
<evidence type="ECO:0000256" key="4">
    <source>
        <dbReference type="ARBA" id="ARBA00022692"/>
    </source>
</evidence>
<dbReference type="InterPro" id="IPR036640">
    <property type="entry name" value="ABC1_TM_sf"/>
</dbReference>
<dbReference type="Gene3D" id="1.20.1560.10">
    <property type="entry name" value="ABC transporter type 1, transmembrane domain"/>
    <property type="match status" value="2"/>
</dbReference>
<feature type="domain" description="ABC transmembrane type-1" evidence="14">
    <location>
        <begin position="662"/>
        <end position="941"/>
    </location>
</feature>
<dbReference type="EMBL" id="MT524877">
    <property type="protein sequence ID" value="QNH67932.1"/>
    <property type="molecule type" value="mRNA"/>
</dbReference>
<dbReference type="SMART" id="SM00382">
    <property type="entry name" value="AAA"/>
    <property type="match status" value="2"/>
</dbReference>
<comment type="similarity">
    <text evidence="2">Belongs to the ABC transporter superfamily. ABCB family. Multidrug resistance exporter (TC 3.A.1.201) subfamily.</text>
</comment>
<evidence type="ECO:0000256" key="2">
    <source>
        <dbReference type="ARBA" id="ARBA00007577"/>
    </source>
</evidence>
<keyword evidence="6" id="KW-0547">Nucleotide-binding</keyword>
<dbReference type="CDD" id="cd18577">
    <property type="entry name" value="ABC_6TM_Pgp_ABCB1_D1_like"/>
    <property type="match status" value="1"/>
</dbReference>
<keyword evidence="3" id="KW-0813">Transport</keyword>
<reference evidence="15" key="2">
    <citation type="submission" date="2020-05" db="EMBL/GenBank/DDBJ databases">
        <authorList>
            <person name="Kang H.-M."/>
            <person name="Kim M.-S."/>
            <person name="Lee J.-S."/>
        </authorList>
    </citation>
    <scope>NUCLEOTIDE SEQUENCE</scope>
</reference>